<reference evidence="4 5" key="1">
    <citation type="submission" date="2023-04" db="EMBL/GenBank/DDBJ databases">
        <title>A novel bacteria isolated from coastal sediment.</title>
        <authorList>
            <person name="Liu X.-J."/>
            <person name="Du Z.-J."/>
        </authorList>
    </citation>
    <scope>NUCLEOTIDE SEQUENCE [LARGE SCALE GENOMIC DNA]</scope>
    <source>
        <strain evidence="4 5">SDUM461004</strain>
    </source>
</reference>
<dbReference type="EMBL" id="JARXIC010000049">
    <property type="protein sequence ID" value="MDQ8196143.1"/>
    <property type="molecule type" value="Genomic_DNA"/>
</dbReference>
<gene>
    <name evidence="4" type="ORF">QEH59_17035</name>
</gene>
<dbReference type="InterPro" id="IPR036526">
    <property type="entry name" value="C-N_Hydrolase_sf"/>
</dbReference>
<accession>A0ABU1API7</accession>
<name>A0ABU1API7_9BACT</name>
<keyword evidence="5" id="KW-1185">Reference proteome</keyword>
<dbReference type="InterPro" id="IPR003010">
    <property type="entry name" value="C-N_Hydrolase"/>
</dbReference>
<evidence type="ECO:0000313" key="4">
    <source>
        <dbReference type="EMBL" id="MDQ8196143.1"/>
    </source>
</evidence>
<dbReference type="Gene3D" id="3.40.630.30">
    <property type="match status" value="1"/>
</dbReference>
<dbReference type="PROSITE" id="PS01227">
    <property type="entry name" value="UPF0012"/>
    <property type="match status" value="1"/>
</dbReference>
<comment type="similarity">
    <text evidence="1">Belongs to the carbon-nitrogen hydrolase superfamily. NIT1/NIT2 family.</text>
</comment>
<dbReference type="PROSITE" id="PS50263">
    <property type="entry name" value="CN_HYDROLASE"/>
    <property type="match status" value="1"/>
</dbReference>
<dbReference type="Proteomes" id="UP001243717">
    <property type="component" value="Unassembled WGS sequence"/>
</dbReference>
<proteinExistence type="inferred from homology"/>
<feature type="domain" description="N-acetyltransferase" evidence="3">
    <location>
        <begin position="13"/>
        <end position="207"/>
    </location>
</feature>
<dbReference type="SUPFAM" id="SSF55729">
    <property type="entry name" value="Acyl-CoA N-acyltransferases (Nat)"/>
    <property type="match status" value="1"/>
</dbReference>
<dbReference type="SUPFAM" id="SSF56317">
    <property type="entry name" value="Carbon-nitrogen hydrolase"/>
    <property type="match status" value="1"/>
</dbReference>
<evidence type="ECO:0000313" key="5">
    <source>
        <dbReference type="Proteomes" id="UP001243717"/>
    </source>
</evidence>
<dbReference type="Pfam" id="PF00795">
    <property type="entry name" value="CN_hydrolase"/>
    <property type="match status" value="1"/>
</dbReference>
<dbReference type="CDD" id="cd04301">
    <property type="entry name" value="NAT_SF"/>
    <property type="match status" value="1"/>
</dbReference>
<dbReference type="InterPro" id="IPR001110">
    <property type="entry name" value="UPF0012_CS"/>
</dbReference>
<dbReference type="RefSeq" id="WP_308986582.1">
    <property type="nucleotide sequence ID" value="NZ_JARXIC010000049.1"/>
</dbReference>
<dbReference type="Gene3D" id="3.60.110.10">
    <property type="entry name" value="Carbon-nitrogen hydrolase"/>
    <property type="match status" value="1"/>
</dbReference>
<keyword evidence="4" id="KW-0012">Acyltransferase</keyword>
<dbReference type="EC" id="2.3.1.-" evidence="4"/>
<organism evidence="4 5">
    <name type="scientific">Thalassobacterium sedimentorum</name>
    <dbReference type="NCBI Taxonomy" id="3041258"/>
    <lineage>
        <taxon>Bacteria</taxon>
        <taxon>Pseudomonadati</taxon>
        <taxon>Verrucomicrobiota</taxon>
        <taxon>Opitutia</taxon>
        <taxon>Puniceicoccales</taxon>
        <taxon>Coraliomargaritaceae</taxon>
        <taxon>Thalassobacterium</taxon>
    </lineage>
</organism>
<sequence length="530" mass="59860">MQAFTFETSKGSIYIRQIEHEDIPHLIEMNKKAFPLMAEENVVWSERQLQNHLRLFPQGQLAALIDGVIVGATASLIVNIGRDPYRAHTYAGITDGGYFHNHDSSGDTLYGADVYVDPDYQGRGIGAALYEARRRLCKSLNLQRILAGGRLSSYDEAPGELSPEAYVQKVIDGEIRDRVLSFQLREGFTVRGILRNYITDPMSRNYASLIEWLNPNYSPAEPSSKVRIACVQYKVRKIDTFEDFANQVEYFVETAADYRADFVLFPEFFSVQLLSVIEPLPAIDGIQKLADEFTEPFVDLMSRMARKYGVYIIGGSHPIRHQDKLQNECLIFDPDGRYIAQPKLHITPAEKRYWGISGGHELIVLPTPKAKIAVQICYDVEFPEASRYLADQGVEILFVPYCTDDRHGQLRVRYCAQARAIENQIFVATAGIIGNLPSVPAMDIHYGQAAVFTPSDFEFARDGIQAIADSNVETLLVTDIDTEDLYRSRASGSVTPRLDRRTDLFELKVKLKNLETHSELNEAPEFKLPK</sequence>
<feature type="domain" description="CN hydrolase" evidence="2">
    <location>
        <begin position="226"/>
        <end position="482"/>
    </location>
</feature>
<dbReference type="PANTHER" id="PTHR23088">
    <property type="entry name" value="NITRILASE-RELATED"/>
    <property type="match status" value="1"/>
</dbReference>
<comment type="caution">
    <text evidence="4">The sequence shown here is derived from an EMBL/GenBank/DDBJ whole genome shotgun (WGS) entry which is preliminary data.</text>
</comment>
<dbReference type="PROSITE" id="PS51186">
    <property type="entry name" value="GNAT"/>
    <property type="match status" value="1"/>
</dbReference>
<evidence type="ECO:0000259" key="2">
    <source>
        <dbReference type="PROSITE" id="PS50263"/>
    </source>
</evidence>
<protein>
    <submittedName>
        <fullName evidence="4">GNAT family N-acetyltransferase</fullName>
        <ecNumber evidence="4">2.3.1.-</ecNumber>
    </submittedName>
</protein>
<dbReference type="InterPro" id="IPR016181">
    <property type="entry name" value="Acyl_CoA_acyltransferase"/>
</dbReference>
<evidence type="ECO:0000259" key="3">
    <source>
        <dbReference type="PROSITE" id="PS51186"/>
    </source>
</evidence>
<dbReference type="CDD" id="cd07574">
    <property type="entry name" value="nitrilase_Rim1_like"/>
    <property type="match status" value="1"/>
</dbReference>
<evidence type="ECO:0000256" key="1">
    <source>
        <dbReference type="ARBA" id="ARBA00010613"/>
    </source>
</evidence>
<dbReference type="GO" id="GO:0016746">
    <property type="term" value="F:acyltransferase activity"/>
    <property type="evidence" value="ECO:0007669"/>
    <property type="project" value="UniProtKB-KW"/>
</dbReference>
<dbReference type="InterPro" id="IPR000182">
    <property type="entry name" value="GNAT_dom"/>
</dbReference>
<keyword evidence="4" id="KW-0808">Transferase</keyword>
<dbReference type="Pfam" id="PF00583">
    <property type="entry name" value="Acetyltransf_1"/>
    <property type="match status" value="1"/>
</dbReference>
<dbReference type="PANTHER" id="PTHR23088:SF50">
    <property type="entry name" value="HYDROLASE YHCX"/>
    <property type="match status" value="1"/>
</dbReference>